<dbReference type="EMBL" id="SNWR01000002">
    <property type="protein sequence ID" value="TDO32833.1"/>
    <property type="molecule type" value="Genomic_DNA"/>
</dbReference>
<dbReference type="InterPro" id="IPR054284">
    <property type="entry name" value="DUF7019"/>
</dbReference>
<dbReference type="NCBIfam" id="NF040893">
    <property type="entry name" value="SAVMC3_10250"/>
    <property type="match status" value="1"/>
</dbReference>
<gene>
    <name evidence="1" type="ORF">C8E87_8305</name>
</gene>
<sequence>MSFRYFVYISDAKVEMLLQQIDPGAMRKRSSEVGLGLQFLTAKRSGETLAGAERTARLEKVVRYLGDFGDLGTVEAPGQFFWGLMPLRWGPTVGADGFPMVYFGGRAGGTVLGLGGSRAHMFGTPPGGEQQVLPMGRSMLPSLLEGLNRVDGEEAPDAVRAATDALRGPAQTMEFIAKRLMDEPGADGERVLLGSPLYVALVD</sequence>
<dbReference type="AlphaFoldDB" id="A0A4R6JAT8"/>
<organism evidence="1 2">
    <name type="scientific">Paractinoplanes brasiliensis</name>
    <dbReference type="NCBI Taxonomy" id="52695"/>
    <lineage>
        <taxon>Bacteria</taxon>
        <taxon>Bacillati</taxon>
        <taxon>Actinomycetota</taxon>
        <taxon>Actinomycetes</taxon>
        <taxon>Micromonosporales</taxon>
        <taxon>Micromonosporaceae</taxon>
        <taxon>Paractinoplanes</taxon>
    </lineage>
</organism>
<dbReference type="OrthoDB" id="3397153at2"/>
<comment type="caution">
    <text evidence="1">The sequence shown here is derived from an EMBL/GenBank/DDBJ whole genome shotgun (WGS) entry which is preliminary data.</text>
</comment>
<evidence type="ECO:0000313" key="2">
    <source>
        <dbReference type="Proteomes" id="UP000294901"/>
    </source>
</evidence>
<dbReference type="RefSeq" id="WP_133878755.1">
    <property type="nucleotide sequence ID" value="NZ_BOMD01000091.1"/>
</dbReference>
<protein>
    <submittedName>
        <fullName evidence="1">Uncharacterized protein</fullName>
    </submittedName>
</protein>
<dbReference type="Pfam" id="PF22880">
    <property type="entry name" value="DUF7019"/>
    <property type="match status" value="1"/>
</dbReference>
<keyword evidence="2" id="KW-1185">Reference proteome</keyword>
<evidence type="ECO:0000313" key="1">
    <source>
        <dbReference type="EMBL" id="TDO32833.1"/>
    </source>
</evidence>
<dbReference type="Proteomes" id="UP000294901">
    <property type="component" value="Unassembled WGS sequence"/>
</dbReference>
<accession>A0A4R6JAT8</accession>
<name>A0A4R6JAT8_9ACTN</name>
<proteinExistence type="predicted"/>
<reference evidence="1 2" key="1">
    <citation type="submission" date="2019-03" db="EMBL/GenBank/DDBJ databases">
        <title>Sequencing the genomes of 1000 actinobacteria strains.</title>
        <authorList>
            <person name="Klenk H.-P."/>
        </authorList>
    </citation>
    <scope>NUCLEOTIDE SEQUENCE [LARGE SCALE GENOMIC DNA]</scope>
    <source>
        <strain evidence="1 2">DSM 43805</strain>
    </source>
</reference>